<reference evidence="2" key="1">
    <citation type="submission" date="2018-08" db="EMBL/GenBank/DDBJ databases">
        <authorList>
            <person name="Rossello M."/>
        </authorList>
    </citation>
    <scope>NUCLEOTIDE SEQUENCE [LARGE SCALE GENOMIC DNA]</scope>
    <source>
        <strain evidence="2">cv. Chinese Spring</strain>
    </source>
</reference>
<keyword evidence="3" id="KW-1185">Reference proteome</keyword>
<reference evidence="2" key="2">
    <citation type="submission" date="2018-10" db="UniProtKB">
        <authorList>
            <consortium name="EnsemblPlants"/>
        </authorList>
    </citation>
    <scope>IDENTIFICATION</scope>
</reference>
<evidence type="ECO:0000313" key="2">
    <source>
        <dbReference type="EnsemblPlants" id="TraesCS5A02G518100.1"/>
    </source>
</evidence>
<protein>
    <submittedName>
        <fullName evidence="2">Uncharacterized protein</fullName>
    </submittedName>
</protein>
<proteinExistence type="predicted"/>
<dbReference type="InterPro" id="IPR007750">
    <property type="entry name" value="DUF674"/>
</dbReference>
<feature type="compositionally biased region" description="Polar residues" evidence="1">
    <location>
        <begin position="205"/>
        <end position="223"/>
    </location>
</feature>
<dbReference type="Proteomes" id="UP000019116">
    <property type="component" value="Chromosome 5A"/>
</dbReference>
<dbReference type="PANTHER" id="PTHR33103">
    <property type="entry name" value="OS01G0153900 PROTEIN"/>
    <property type="match status" value="1"/>
</dbReference>
<dbReference type="PANTHER" id="PTHR33103:SF64">
    <property type="entry name" value="UBIQUITIN-LIKE DOMAIN-CONTAINING PROTEIN"/>
    <property type="match status" value="1"/>
</dbReference>
<feature type="region of interest" description="Disordered" evidence="1">
    <location>
        <begin position="204"/>
        <end position="223"/>
    </location>
</feature>
<dbReference type="Pfam" id="PF05056">
    <property type="entry name" value="DUF674"/>
    <property type="match status" value="2"/>
</dbReference>
<sequence>MVAVQIKINLAVDRSRNRVLFADAGSDFVDALLTFLTLPLSGFQSCATPSPCCLPSLRDSVRTLGKSGLLNVEECCRTLLTPAHTDEFPLCKSTHSRRKCYPVMARVLHAYQQLDGEGIFVGGKARFVISDDMTVKPASTRTMQSLPQALGCDGIGHGFEVVKQVVERKQLLAMLEAFLSSDTVLTDAFLPKESIDSAARATMKPSINRNIPPSDQDSAGSSPESKIKIFYDTCEKKVMYAECNHEFVNLLLGFLTYPVGSVIKNTGPGTSHLEGASIIFTEASSISTTLAA</sequence>
<name>A0A3B6KTU1_WHEAT</name>
<dbReference type="EnsemblPlants" id="TraesCS5A02G518100.1">
    <property type="protein sequence ID" value="TraesCS5A02G518100.1"/>
    <property type="gene ID" value="TraesCS5A02G518100"/>
</dbReference>
<dbReference type="Gramene" id="TraesCS5A03G1212400.1">
    <property type="protein sequence ID" value="TraesCS5A03G1212400.1.CDS"/>
    <property type="gene ID" value="TraesCS5A03G1212400"/>
</dbReference>
<dbReference type="AlphaFoldDB" id="A0A3B6KTU1"/>
<dbReference type="Gramene" id="TraesCS5A02G518100.1">
    <property type="protein sequence ID" value="TraesCS5A02G518100.1"/>
    <property type="gene ID" value="TraesCS5A02G518100"/>
</dbReference>
<organism evidence="2">
    <name type="scientific">Triticum aestivum</name>
    <name type="common">Wheat</name>
    <dbReference type="NCBI Taxonomy" id="4565"/>
    <lineage>
        <taxon>Eukaryota</taxon>
        <taxon>Viridiplantae</taxon>
        <taxon>Streptophyta</taxon>
        <taxon>Embryophyta</taxon>
        <taxon>Tracheophyta</taxon>
        <taxon>Spermatophyta</taxon>
        <taxon>Magnoliopsida</taxon>
        <taxon>Liliopsida</taxon>
        <taxon>Poales</taxon>
        <taxon>Poaceae</taxon>
        <taxon>BOP clade</taxon>
        <taxon>Pooideae</taxon>
        <taxon>Triticodae</taxon>
        <taxon>Triticeae</taxon>
        <taxon>Triticinae</taxon>
        <taxon>Triticum</taxon>
    </lineage>
</organism>
<evidence type="ECO:0000256" key="1">
    <source>
        <dbReference type="SAM" id="MobiDB-lite"/>
    </source>
</evidence>
<evidence type="ECO:0000313" key="3">
    <source>
        <dbReference type="Proteomes" id="UP000019116"/>
    </source>
</evidence>
<accession>A0A3B6KTU1</accession>